<proteinExistence type="predicted"/>
<comment type="caution">
    <text evidence="1">The sequence shown here is derived from an EMBL/GenBank/DDBJ whole genome shotgun (WGS) entry which is preliminary data.</text>
</comment>
<dbReference type="RefSeq" id="WP_098076840.1">
    <property type="nucleotide sequence ID" value="NZ_PDEQ01000007.1"/>
</dbReference>
<dbReference type="Pfam" id="PF14128">
    <property type="entry name" value="DUF4295"/>
    <property type="match status" value="1"/>
</dbReference>
<dbReference type="InterPro" id="IPR025379">
    <property type="entry name" value="DUF4295"/>
</dbReference>
<dbReference type="AlphaFoldDB" id="A0A2A8CVE6"/>
<sequence length="50" mass="5514">MAKTKGKKGAASRKMAKIIVAQKKDNGHYSFKQKVVPLDNVQDELKAAKN</sequence>
<dbReference type="Proteomes" id="UP000220102">
    <property type="component" value="Unassembled WGS sequence"/>
</dbReference>
<reference evidence="1 2" key="1">
    <citation type="submission" date="2017-10" db="EMBL/GenBank/DDBJ databases">
        <title>Draft genome of Longibacter Salinarum.</title>
        <authorList>
            <person name="Goh K.M."/>
            <person name="Shamsir M.S."/>
            <person name="Lim S.W."/>
        </authorList>
    </citation>
    <scope>NUCLEOTIDE SEQUENCE [LARGE SCALE GENOMIC DNA]</scope>
    <source>
        <strain evidence="1 2">KCTC 52045</strain>
    </source>
</reference>
<name>A0A2A8CVE6_9BACT</name>
<evidence type="ECO:0000313" key="2">
    <source>
        <dbReference type="Proteomes" id="UP000220102"/>
    </source>
</evidence>
<accession>A0A2A8CVE6</accession>
<organism evidence="1 2">
    <name type="scientific">Longibacter salinarum</name>
    <dbReference type="NCBI Taxonomy" id="1850348"/>
    <lineage>
        <taxon>Bacteria</taxon>
        <taxon>Pseudomonadati</taxon>
        <taxon>Rhodothermota</taxon>
        <taxon>Rhodothermia</taxon>
        <taxon>Rhodothermales</taxon>
        <taxon>Salisaetaceae</taxon>
        <taxon>Longibacter</taxon>
    </lineage>
</organism>
<dbReference type="OrthoDB" id="1494985at2"/>
<evidence type="ECO:0000313" key="1">
    <source>
        <dbReference type="EMBL" id="PEN12564.1"/>
    </source>
</evidence>
<dbReference type="EMBL" id="PDEQ01000007">
    <property type="protein sequence ID" value="PEN12564.1"/>
    <property type="molecule type" value="Genomic_DNA"/>
</dbReference>
<protein>
    <recommendedName>
        <fullName evidence="3">DUF4295 domain-containing protein</fullName>
    </recommendedName>
</protein>
<keyword evidence="2" id="KW-1185">Reference proteome</keyword>
<evidence type="ECO:0008006" key="3">
    <source>
        <dbReference type="Google" id="ProtNLM"/>
    </source>
</evidence>
<gene>
    <name evidence="1" type="ORF">CRI94_13670</name>
</gene>